<organism evidence="6">
    <name type="scientific">uncultured Acidimicrobiales bacterium</name>
    <dbReference type="NCBI Taxonomy" id="310071"/>
    <lineage>
        <taxon>Bacteria</taxon>
        <taxon>Bacillati</taxon>
        <taxon>Actinomycetota</taxon>
        <taxon>Acidimicrobiia</taxon>
        <taxon>Acidimicrobiales</taxon>
        <taxon>environmental samples</taxon>
    </lineage>
</organism>
<dbReference type="PANTHER" id="PTHR30346:SF29">
    <property type="entry name" value="LYSR SUBSTRATE-BINDING"/>
    <property type="match status" value="1"/>
</dbReference>
<evidence type="ECO:0000256" key="3">
    <source>
        <dbReference type="ARBA" id="ARBA00023125"/>
    </source>
</evidence>
<dbReference type="PROSITE" id="PS50931">
    <property type="entry name" value="HTH_LYSR"/>
    <property type="match status" value="1"/>
</dbReference>
<dbReference type="Gene3D" id="3.40.190.10">
    <property type="entry name" value="Periplasmic binding protein-like II"/>
    <property type="match status" value="2"/>
</dbReference>
<evidence type="ECO:0000256" key="4">
    <source>
        <dbReference type="ARBA" id="ARBA00023163"/>
    </source>
</evidence>
<evidence type="ECO:0000313" key="6">
    <source>
        <dbReference type="EMBL" id="CAA9231234.1"/>
    </source>
</evidence>
<dbReference type="Pfam" id="PF03466">
    <property type="entry name" value="LysR_substrate"/>
    <property type="match status" value="1"/>
</dbReference>
<dbReference type="EMBL" id="CADCSY010000051">
    <property type="protein sequence ID" value="CAA9231234.1"/>
    <property type="molecule type" value="Genomic_DNA"/>
</dbReference>
<keyword evidence="2" id="KW-0805">Transcription regulation</keyword>
<dbReference type="InterPro" id="IPR005119">
    <property type="entry name" value="LysR_subst-bd"/>
</dbReference>
<keyword evidence="3" id="KW-0238">DNA-binding</keyword>
<feature type="domain" description="HTH lysR-type" evidence="5">
    <location>
        <begin position="3"/>
        <end position="60"/>
    </location>
</feature>
<dbReference type="FunFam" id="1.10.10.10:FF:000001">
    <property type="entry name" value="LysR family transcriptional regulator"/>
    <property type="match status" value="1"/>
</dbReference>
<gene>
    <name evidence="6" type="ORF">AVDCRST_MAG20-1240</name>
</gene>
<dbReference type="PANTHER" id="PTHR30346">
    <property type="entry name" value="TRANSCRIPTIONAL DUAL REGULATOR HCAR-RELATED"/>
    <property type="match status" value="1"/>
</dbReference>
<dbReference type="SUPFAM" id="SSF53850">
    <property type="entry name" value="Periplasmic binding protein-like II"/>
    <property type="match status" value="1"/>
</dbReference>
<accession>A0A6J4HRB2</accession>
<reference evidence="6" key="1">
    <citation type="submission" date="2020-02" db="EMBL/GenBank/DDBJ databases">
        <authorList>
            <person name="Meier V. D."/>
        </authorList>
    </citation>
    <scope>NUCLEOTIDE SEQUENCE</scope>
    <source>
        <strain evidence="6">AVDCRST_MAG20</strain>
    </source>
</reference>
<dbReference type="GO" id="GO:0032993">
    <property type="term" value="C:protein-DNA complex"/>
    <property type="evidence" value="ECO:0007669"/>
    <property type="project" value="TreeGrafter"/>
</dbReference>
<evidence type="ECO:0000259" key="5">
    <source>
        <dbReference type="PROSITE" id="PS50931"/>
    </source>
</evidence>
<dbReference type="InterPro" id="IPR000847">
    <property type="entry name" value="LysR_HTH_N"/>
</dbReference>
<dbReference type="AlphaFoldDB" id="A0A6J4HRB2"/>
<dbReference type="Gene3D" id="1.10.10.10">
    <property type="entry name" value="Winged helix-like DNA-binding domain superfamily/Winged helix DNA-binding domain"/>
    <property type="match status" value="1"/>
</dbReference>
<protein>
    <submittedName>
        <fullName evidence="6">Transcriptional regulator, LysR family</fullName>
    </submittedName>
</protein>
<keyword evidence="4" id="KW-0804">Transcription</keyword>
<dbReference type="InterPro" id="IPR036388">
    <property type="entry name" value="WH-like_DNA-bd_sf"/>
</dbReference>
<dbReference type="GO" id="GO:0003677">
    <property type="term" value="F:DNA binding"/>
    <property type="evidence" value="ECO:0007669"/>
    <property type="project" value="UniProtKB-KW"/>
</dbReference>
<evidence type="ECO:0000256" key="2">
    <source>
        <dbReference type="ARBA" id="ARBA00023015"/>
    </source>
</evidence>
<comment type="similarity">
    <text evidence="1">Belongs to the LysR transcriptional regulatory family.</text>
</comment>
<dbReference type="Pfam" id="PF00126">
    <property type="entry name" value="HTH_1"/>
    <property type="match status" value="1"/>
</dbReference>
<dbReference type="SUPFAM" id="SSF46785">
    <property type="entry name" value="Winged helix' DNA-binding domain"/>
    <property type="match status" value="1"/>
</dbReference>
<dbReference type="InterPro" id="IPR036390">
    <property type="entry name" value="WH_DNA-bd_sf"/>
</dbReference>
<sequence length="310" mass="32443">MDMSIQQLRMLREVAIRGTIVAAASSLGYTPSAISQQLSGLERATGVAVLERVGRNVRLTDAGRELVRHAGDLLSSLEAARAAMEQVAGDVRGTVELSVYESVAVTLLVPLLERLAAHHPDLRIRTRQLEVEPALEAVAAGTVDVAFTLDYAHAPMSQPAGVSSTSLLEDVFHLVVPSDDAPGVTRVSLAEFADRRFIASSPASSCGSSVVVACRTAGFEPDIAHQIDDFPTMMRLVAAGAGVALVPDLGLLGLPAGVRVLDIDRPFSRTIQIAFRTASAARPAVAAVHDALVAVVDRLASAPSEMAATG</sequence>
<dbReference type="GO" id="GO:0003700">
    <property type="term" value="F:DNA-binding transcription factor activity"/>
    <property type="evidence" value="ECO:0007669"/>
    <property type="project" value="InterPro"/>
</dbReference>
<name>A0A6J4HRB2_9ACTN</name>
<proteinExistence type="inferred from homology"/>
<evidence type="ECO:0000256" key="1">
    <source>
        <dbReference type="ARBA" id="ARBA00009437"/>
    </source>
</evidence>